<evidence type="ECO:0000256" key="2">
    <source>
        <dbReference type="SAM" id="Coils"/>
    </source>
</evidence>
<dbReference type="EMBL" id="WJXB01000001">
    <property type="protein sequence ID" value="MRN52045.1"/>
    <property type="molecule type" value="Genomic_DNA"/>
</dbReference>
<name>A0A7X2L0F6_9BACL</name>
<gene>
    <name evidence="4" type="ORF">GJB61_03400</name>
</gene>
<dbReference type="Pfam" id="PF04012">
    <property type="entry name" value="PspA_IM30"/>
    <property type="match status" value="1"/>
</dbReference>
<keyword evidence="2" id="KW-0175">Coiled coil</keyword>
<dbReference type="RefSeq" id="WP_154117038.1">
    <property type="nucleotide sequence ID" value="NZ_WJXB01000001.1"/>
</dbReference>
<dbReference type="Proteomes" id="UP000463051">
    <property type="component" value="Unassembled WGS sequence"/>
</dbReference>
<feature type="coiled-coil region" evidence="2">
    <location>
        <begin position="109"/>
        <end position="143"/>
    </location>
</feature>
<feature type="coiled-coil region" evidence="2">
    <location>
        <begin position="34"/>
        <end position="75"/>
    </location>
</feature>
<dbReference type="PANTHER" id="PTHR31088:SF6">
    <property type="entry name" value="PHAGE SHOCK PROTEIN A"/>
    <property type="match status" value="1"/>
</dbReference>
<evidence type="ECO:0000313" key="4">
    <source>
        <dbReference type="EMBL" id="MRN52045.1"/>
    </source>
</evidence>
<evidence type="ECO:0000256" key="3">
    <source>
        <dbReference type="SAM" id="MobiDB-lite"/>
    </source>
</evidence>
<evidence type="ECO:0000313" key="5">
    <source>
        <dbReference type="Proteomes" id="UP000463051"/>
    </source>
</evidence>
<keyword evidence="5" id="KW-1185">Reference proteome</keyword>
<feature type="region of interest" description="Disordered" evidence="3">
    <location>
        <begin position="146"/>
        <end position="167"/>
    </location>
</feature>
<evidence type="ECO:0000256" key="1">
    <source>
        <dbReference type="ARBA" id="ARBA00043985"/>
    </source>
</evidence>
<dbReference type="AlphaFoldDB" id="A0A7X2L0F6"/>
<organism evidence="4 5">
    <name type="scientific">Paenibacillus monticola</name>
    <dbReference type="NCBI Taxonomy" id="2666075"/>
    <lineage>
        <taxon>Bacteria</taxon>
        <taxon>Bacillati</taxon>
        <taxon>Bacillota</taxon>
        <taxon>Bacilli</taxon>
        <taxon>Bacillales</taxon>
        <taxon>Paenibacillaceae</taxon>
        <taxon>Paenibacillus</taxon>
    </lineage>
</organism>
<dbReference type="PANTHER" id="PTHR31088">
    <property type="entry name" value="MEMBRANE-ASSOCIATED PROTEIN VIPP1, CHLOROPLASTIC"/>
    <property type="match status" value="1"/>
</dbReference>
<reference evidence="4 5" key="1">
    <citation type="submission" date="2019-11" db="EMBL/GenBank/DDBJ databases">
        <title>Paenibacillus monticola sp. nov., a novel PGPR strain isolated from mountain sample in China.</title>
        <authorList>
            <person name="Zhao Q."/>
            <person name="Li H.-P."/>
            <person name="Zhang J.-L."/>
        </authorList>
    </citation>
    <scope>NUCLEOTIDE SEQUENCE [LARGE SCALE GENOMIC DNA]</scope>
    <source>
        <strain evidence="4 5">LC-T2</strain>
    </source>
</reference>
<comment type="caution">
    <text evidence="4">The sequence shown here is derived from an EMBL/GenBank/DDBJ whole genome shotgun (WGS) entry which is preliminary data.</text>
</comment>
<accession>A0A7X2L0F6</accession>
<comment type="similarity">
    <text evidence="1">Belongs to the PspA/Vipp/IM30 family.</text>
</comment>
<protein>
    <submittedName>
        <fullName evidence="4">PspA/IM30 family protein</fullName>
    </submittedName>
</protein>
<dbReference type="InterPro" id="IPR007157">
    <property type="entry name" value="PspA_VIPP1"/>
</dbReference>
<proteinExistence type="inferred from homology"/>
<sequence>MMSIFERIATLTKAAINEGLNKLEDPVLLTGQYLRDLEEGIIALERDERDLKAAAAVLEQRKQEYQLLADRSEAEAVTSMGIGNEDAARFAVLAKLKYMESVQECATGLEETRHRLATLEANIHSAKEEHTRLKAKRNELAARARKAAGKASRPAASHGQGHNVRGYVQNLNTSAASRGFERMEDKITEWEAAAANFFHPSDTTAESKNVNADSALNSVVDAELERIRARKSNDSK</sequence>